<comment type="caution">
    <text evidence="1">The sequence shown here is derived from an EMBL/GenBank/DDBJ whole genome shotgun (WGS) entry which is preliminary data.</text>
</comment>
<dbReference type="SUPFAM" id="SSF141452">
    <property type="entry name" value="Hcp1-like"/>
    <property type="match status" value="1"/>
</dbReference>
<dbReference type="Pfam" id="PF05638">
    <property type="entry name" value="T6SS_HCP"/>
    <property type="match status" value="1"/>
</dbReference>
<organism evidence="1 2">
    <name type="scientific">Steroidobacter gossypii</name>
    <dbReference type="NCBI Taxonomy" id="2805490"/>
    <lineage>
        <taxon>Bacteria</taxon>
        <taxon>Pseudomonadati</taxon>
        <taxon>Pseudomonadota</taxon>
        <taxon>Gammaproteobacteria</taxon>
        <taxon>Steroidobacterales</taxon>
        <taxon>Steroidobacteraceae</taxon>
        <taxon>Steroidobacter</taxon>
    </lineage>
</organism>
<name>A0ABS1X0I6_9GAMM</name>
<dbReference type="EMBL" id="JAEVLS010000004">
    <property type="protein sequence ID" value="MBM0106731.1"/>
    <property type="molecule type" value="Genomic_DNA"/>
</dbReference>
<proteinExistence type="predicted"/>
<dbReference type="PANTHER" id="PTHR36152">
    <property type="entry name" value="CYTOPLASMIC PROTEIN-RELATED"/>
    <property type="match status" value="1"/>
</dbReference>
<dbReference type="RefSeq" id="WP_203168846.1">
    <property type="nucleotide sequence ID" value="NZ_JAEVLS010000004.1"/>
</dbReference>
<dbReference type="InterPro" id="IPR008514">
    <property type="entry name" value="T6SS_Hcp"/>
</dbReference>
<protein>
    <submittedName>
        <fullName evidence="1">Type VI secretion system tube protein Hcp</fullName>
    </submittedName>
</protein>
<reference evidence="1 2" key="1">
    <citation type="journal article" date="2021" name="Int. J. Syst. Evol. Microbiol.">
        <title>Steroidobacter gossypii sp. nov., isolated from soil of cotton cropping field.</title>
        <authorList>
            <person name="Huang R."/>
            <person name="Yang S."/>
            <person name="Zhen C."/>
            <person name="Liu W."/>
        </authorList>
    </citation>
    <scope>NUCLEOTIDE SEQUENCE [LARGE SCALE GENOMIC DNA]</scope>
    <source>
        <strain evidence="1 2">S1-65</strain>
    </source>
</reference>
<sequence>MAVDMFLELEGVKGESVDKVHKDKIDILAWSWGLSNSGTLHHGSGGGSGKAAFQDISITKFIDAATPNLMLFCANGKHFGKGKIIVRKAGENPLEYLVIEMTKVMVSSYSTGGSGGEDRLTENITLNFAQVKVEYVTQNEKGGKGTPQAFGWNIAENVKV</sequence>
<evidence type="ECO:0000313" key="1">
    <source>
        <dbReference type="EMBL" id="MBM0106731.1"/>
    </source>
</evidence>
<evidence type="ECO:0000313" key="2">
    <source>
        <dbReference type="Proteomes" id="UP000661077"/>
    </source>
</evidence>
<accession>A0ABS1X0I6</accession>
<dbReference type="InterPro" id="IPR053165">
    <property type="entry name" value="HSI-I_assembly_Hcp1"/>
</dbReference>
<dbReference type="Proteomes" id="UP000661077">
    <property type="component" value="Unassembled WGS sequence"/>
</dbReference>
<keyword evidence="2" id="KW-1185">Reference proteome</keyword>
<dbReference type="InterPro" id="IPR036624">
    <property type="entry name" value="Hcp1-lik_sf"/>
</dbReference>
<dbReference type="PANTHER" id="PTHR36152:SF5">
    <property type="entry name" value="PROTEIN HCP1"/>
    <property type="match status" value="1"/>
</dbReference>
<dbReference type="Gene3D" id="2.30.110.20">
    <property type="entry name" value="Hcp1-like"/>
    <property type="match status" value="1"/>
</dbReference>
<gene>
    <name evidence="1" type="ORF">JM946_18520</name>
</gene>